<proteinExistence type="predicted"/>
<evidence type="ECO:0000313" key="2">
    <source>
        <dbReference type="EMBL" id="KAJ8452734.1"/>
    </source>
</evidence>
<evidence type="ECO:0000313" key="3">
    <source>
        <dbReference type="Proteomes" id="UP001153076"/>
    </source>
</evidence>
<feature type="region of interest" description="Disordered" evidence="1">
    <location>
        <begin position="1"/>
        <end position="22"/>
    </location>
</feature>
<organism evidence="2 3">
    <name type="scientific">Carnegiea gigantea</name>
    <dbReference type="NCBI Taxonomy" id="171969"/>
    <lineage>
        <taxon>Eukaryota</taxon>
        <taxon>Viridiplantae</taxon>
        <taxon>Streptophyta</taxon>
        <taxon>Embryophyta</taxon>
        <taxon>Tracheophyta</taxon>
        <taxon>Spermatophyta</taxon>
        <taxon>Magnoliopsida</taxon>
        <taxon>eudicotyledons</taxon>
        <taxon>Gunneridae</taxon>
        <taxon>Pentapetalae</taxon>
        <taxon>Caryophyllales</taxon>
        <taxon>Cactineae</taxon>
        <taxon>Cactaceae</taxon>
        <taxon>Cactoideae</taxon>
        <taxon>Echinocereeae</taxon>
        <taxon>Carnegiea</taxon>
    </lineage>
</organism>
<dbReference type="EMBL" id="JAKOGI010000003">
    <property type="protein sequence ID" value="KAJ8452734.1"/>
    <property type="molecule type" value="Genomic_DNA"/>
</dbReference>
<gene>
    <name evidence="2" type="ORF">Cgig2_005070</name>
</gene>
<name>A0A9Q1KZW3_9CARY</name>
<evidence type="ECO:0000256" key="1">
    <source>
        <dbReference type="SAM" id="MobiDB-lite"/>
    </source>
</evidence>
<sequence length="189" mass="21280">MGCVRGEGSKAAYEGKAKSQARRSLKNIFEVANSRCEDSGESGANSKKGELKVESILKKSVKPASCGDNPNTKSNSIIASSNFHLCHECFKLPTTYCDQVRGIVCNYQWSGDVEKREIHWIKWATFLLHARVSYCPSYTWKSIMVGRDLMRRDLQWVVGSGFDIRVWGDQWIPTNEIKFLGIPPVGKED</sequence>
<reference evidence="2" key="1">
    <citation type="submission" date="2022-04" db="EMBL/GenBank/DDBJ databases">
        <title>Carnegiea gigantea Genome sequencing and assembly v2.</title>
        <authorList>
            <person name="Copetti D."/>
            <person name="Sanderson M.J."/>
            <person name="Burquez A."/>
            <person name="Wojciechowski M.F."/>
        </authorList>
    </citation>
    <scope>NUCLEOTIDE SEQUENCE</scope>
    <source>
        <strain evidence="2">SGP5-SGP5p</strain>
        <tissue evidence="2">Aerial part</tissue>
    </source>
</reference>
<comment type="caution">
    <text evidence="2">The sequence shown here is derived from an EMBL/GenBank/DDBJ whole genome shotgun (WGS) entry which is preliminary data.</text>
</comment>
<dbReference type="Proteomes" id="UP001153076">
    <property type="component" value="Unassembled WGS sequence"/>
</dbReference>
<keyword evidence="3" id="KW-1185">Reference proteome</keyword>
<dbReference type="OrthoDB" id="1105397at2759"/>
<dbReference type="AlphaFoldDB" id="A0A9Q1KZW3"/>
<accession>A0A9Q1KZW3</accession>
<protein>
    <submittedName>
        <fullName evidence="2">Uncharacterized protein</fullName>
    </submittedName>
</protein>